<evidence type="ECO:0000313" key="4">
    <source>
        <dbReference type="Proteomes" id="UP000605201"/>
    </source>
</evidence>
<name>A0A8J6TUR0_9BACT</name>
<dbReference type="PANTHER" id="PTHR38731:SF1">
    <property type="entry name" value="FECR PROTEIN DOMAIN-CONTAINING PROTEIN"/>
    <property type="match status" value="1"/>
</dbReference>
<organism evidence="3 4">
    <name type="scientific">Candidatus Desulfatibia vada</name>
    <dbReference type="NCBI Taxonomy" id="2841696"/>
    <lineage>
        <taxon>Bacteria</taxon>
        <taxon>Pseudomonadati</taxon>
        <taxon>Thermodesulfobacteriota</taxon>
        <taxon>Desulfobacteria</taxon>
        <taxon>Desulfobacterales</taxon>
        <taxon>Desulfobacterales incertae sedis</taxon>
        <taxon>Candidatus Desulfatibia</taxon>
    </lineage>
</organism>
<feature type="chain" id="PRO_5035277404" evidence="2">
    <location>
        <begin position="28"/>
        <end position="300"/>
    </location>
</feature>
<keyword evidence="1" id="KW-0175">Coiled coil</keyword>
<feature type="non-terminal residue" evidence="3">
    <location>
        <position position="300"/>
    </location>
</feature>
<keyword evidence="2" id="KW-0732">Signal</keyword>
<feature type="signal peptide" evidence="2">
    <location>
        <begin position="1"/>
        <end position="27"/>
    </location>
</feature>
<protein>
    <submittedName>
        <fullName evidence="3">FecR domain-containing protein</fullName>
    </submittedName>
</protein>
<sequence>MKFPARTCTLFLTLLMGIFFLIPQVQAAKPIAKVTSFQGQVLIQSGTELVPVMRVGQFLYEGSRVQTKQGQVQVTFNDGAIIKVSPFSNTLIQEREEKSGFWVFKSKKTVRRITAFVGKLWFKSGASKRRNFLQTPTAVCGIRGSDGDFGFDNQKSYLKMYTGTAEVNGNVTRGRFKNPGKRAADKNPVYRRVERAYVAVAKARATKKPAEIAKAKVAALHVAKEASKVIKENNPDETVKMIDGEIAGTTADAGIAKEKVAVSVEELKENRQHLQQAMANAKDEKEVKMIEKALNDTGNA</sequence>
<dbReference type="EMBL" id="JACNIG010000274">
    <property type="protein sequence ID" value="MBC8433147.1"/>
    <property type="molecule type" value="Genomic_DNA"/>
</dbReference>
<evidence type="ECO:0000313" key="3">
    <source>
        <dbReference type="EMBL" id="MBC8433147.1"/>
    </source>
</evidence>
<gene>
    <name evidence="3" type="ORF">H8D96_14660</name>
</gene>
<accession>A0A8J6TUR0</accession>
<feature type="coiled-coil region" evidence="1">
    <location>
        <begin position="257"/>
        <end position="291"/>
    </location>
</feature>
<proteinExistence type="predicted"/>
<evidence type="ECO:0000256" key="1">
    <source>
        <dbReference type="SAM" id="Coils"/>
    </source>
</evidence>
<evidence type="ECO:0000256" key="2">
    <source>
        <dbReference type="SAM" id="SignalP"/>
    </source>
</evidence>
<dbReference type="AlphaFoldDB" id="A0A8J6TUR0"/>
<dbReference type="PANTHER" id="PTHR38731">
    <property type="entry name" value="LIPL45-RELATED LIPOPROTEIN-RELATED"/>
    <property type="match status" value="1"/>
</dbReference>
<dbReference type="Proteomes" id="UP000605201">
    <property type="component" value="Unassembled WGS sequence"/>
</dbReference>
<reference evidence="3 4" key="1">
    <citation type="submission" date="2020-08" db="EMBL/GenBank/DDBJ databases">
        <title>Bridging the membrane lipid divide: bacteria of the FCB group superphylum have the potential to synthesize archaeal ether lipids.</title>
        <authorList>
            <person name="Villanueva L."/>
            <person name="Von Meijenfeldt F.A.B."/>
            <person name="Westbye A.B."/>
            <person name="Yadav S."/>
            <person name="Hopmans E.C."/>
            <person name="Dutilh B.E."/>
            <person name="Sinninghe Damste J.S."/>
        </authorList>
    </citation>
    <scope>NUCLEOTIDE SEQUENCE [LARGE SCALE GENOMIC DNA]</scope>
    <source>
        <strain evidence="3">NIOZ-UU17</strain>
    </source>
</reference>
<comment type="caution">
    <text evidence="3">The sequence shown here is derived from an EMBL/GenBank/DDBJ whole genome shotgun (WGS) entry which is preliminary data.</text>
</comment>